<evidence type="ECO:0000256" key="9">
    <source>
        <dbReference type="SAM" id="Phobius"/>
    </source>
</evidence>
<feature type="transmembrane region" description="Helical" evidence="9">
    <location>
        <begin position="176"/>
        <end position="198"/>
    </location>
</feature>
<feature type="transmembrane region" description="Helical" evidence="9">
    <location>
        <begin position="666"/>
        <end position="691"/>
    </location>
</feature>
<dbReference type="GO" id="GO:0004930">
    <property type="term" value="F:G protein-coupled receptor activity"/>
    <property type="evidence" value="ECO:0007669"/>
    <property type="project" value="UniProtKB-KW"/>
</dbReference>
<dbReference type="CDD" id="cd00637">
    <property type="entry name" value="7tm_classA_rhodopsin-like"/>
    <property type="match status" value="2"/>
</dbReference>
<feature type="transmembrane region" description="Helical" evidence="9">
    <location>
        <begin position="65"/>
        <end position="83"/>
    </location>
</feature>
<evidence type="ECO:0000313" key="11">
    <source>
        <dbReference type="EMBL" id="KAK3795725.1"/>
    </source>
</evidence>
<evidence type="ECO:0000256" key="8">
    <source>
        <dbReference type="ARBA" id="ARBA00023224"/>
    </source>
</evidence>
<keyword evidence="4 9" id="KW-1133">Transmembrane helix</keyword>
<dbReference type="Gene3D" id="1.20.1070.10">
    <property type="entry name" value="Rhodopsin 7-helix transmembrane proteins"/>
    <property type="match status" value="2"/>
</dbReference>
<dbReference type="InterPro" id="IPR000276">
    <property type="entry name" value="GPCR_Rhodpsn"/>
</dbReference>
<dbReference type="Proteomes" id="UP001283361">
    <property type="component" value="Unassembled WGS sequence"/>
</dbReference>
<comment type="subcellular location">
    <subcellularLocation>
        <location evidence="1">Cell membrane</location>
        <topology evidence="1">Multi-pass membrane protein</topology>
    </subcellularLocation>
</comment>
<organism evidence="11 12">
    <name type="scientific">Elysia crispata</name>
    <name type="common">lettuce slug</name>
    <dbReference type="NCBI Taxonomy" id="231223"/>
    <lineage>
        <taxon>Eukaryota</taxon>
        <taxon>Metazoa</taxon>
        <taxon>Spiralia</taxon>
        <taxon>Lophotrochozoa</taxon>
        <taxon>Mollusca</taxon>
        <taxon>Gastropoda</taxon>
        <taxon>Heterobranchia</taxon>
        <taxon>Euthyneura</taxon>
        <taxon>Panpulmonata</taxon>
        <taxon>Sacoglossa</taxon>
        <taxon>Placobranchoidea</taxon>
        <taxon>Plakobranchidae</taxon>
        <taxon>Elysia</taxon>
    </lineage>
</organism>
<evidence type="ECO:0000259" key="10">
    <source>
        <dbReference type="PROSITE" id="PS50262"/>
    </source>
</evidence>
<evidence type="ECO:0000256" key="1">
    <source>
        <dbReference type="ARBA" id="ARBA00004651"/>
    </source>
</evidence>
<sequence length="744" mass="82545">MLRPAIYNSSASPANVTVTSIIPIQIERSTYLRNRLLGGGGMLCNMVAVVMLWHSSRIRPSLKMVLIGMSLSDLLLMTIAAVWSPDLPCWPAVYIITSSNLVSYFMTVVLALNNYIAVFYPIRCRQILSPTRSLAIVVSCWLCGYLISLACVGAPAPSIESIKGCLLIAAIPRLGLVAVSCVCLLCSCIIVVFNVRVLKAIRRVDRQSGPAIPRITVDLNQTSTNSVRNGSSMNGSGFMCPRRSRSKLSISNCISFLPKMSELRCSNSSAFEISKRSPQPDKRSIRSDANVYSVPDKEPQPLDISKAIQSVSRRVSARRKGTSGETNFSFKNHKSQYHCFNEDLENIPIPFRSCPQTCQDSSAKKDTRPLQMEMPEDLNTNKINYLQVPSMKNTLSQRNNSAGGSWFSRETIEENKSKAVLPAQARKSSVEQYINNAVVQANSSFVLSSAAEGMINNLEDASEVDDDPNKENGKIRPKILRVKGEENKYHHSSYVNTTASKLTSSNAKVKCSIPSRGYVSETHNKTSQVDKAQDKMFVKTENTLAQSVPNFPRCSTQTLKRCSISNQTTNPTVGKEICVTLQNDFNSVSKRPGKESTLHEHHAMDHSRILRPGTAEFTACHSSVGQTSATSQPPLDLGSSTSAISTQVSDTQTRAKRWRRRTQHTLLILCSWCCFLSLPYIFYIGYVAIWIEDRVNFTSSGLGILTSSLAVLNSITNPFLYAWRFVEGRAILEKWRRKLKRNTL</sequence>
<dbReference type="EMBL" id="JAWDGP010001004">
    <property type="protein sequence ID" value="KAK3795725.1"/>
    <property type="molecule type" value="Genomic_DNA"/>
</dbReference>
<evidence type="ECO:0000256" key="4">
    <source>
        <dbReference type="ARBA" id="ARBA00022989"/>
    </source>
</evidence>
<keyword evidence="6 9" id="KW-0472">Membrane</keyword>
<feature type="transmembrane region" description="Helical" evidence="9">
    <location>
        <begin position="703"/>
        <end position="726"/>
    </location>
</feature>
<dbReference type="GO" id="GO:0005886">
    <property type="term" value="C:plasma membrane"/>
    <property type="evidence" value="ECO:0007669"/>
    <property type="project" value="UniProtKB-SubCell"/>
</dbReference>
<dbReference type="PRINTS" id="PR00237">
    <property type="entry name" value="GPCRRHODOPSN"/>
</dbReference>
<feature type="domain" description="G-protein coupled receptors family 1 profile" evidence="10">
    <location>
        <begin position="44"/>
        <end position="149"/>
    </location>
</feature>
<dbReference type="AlphaFoldDB" id="A0AAE1AXA8"/>
<evidence type="ECO:0000256" key="2">
    <source>
        <dbReference type="ARBA" id="ARBA00022475"/>
    </source>
</evidence>
<keyword evidence="7" id="KW-0675">Receptor</keyword>
<dbReference type="SUPFAM" id="SSF81321">
    <property type="entry name" value="Family A G protein-coupled receptor-like"/>
    <property type="match status" value="1"/>
</dbReference>
<name>A0AAE1AXA8_9GAST</name>
<dbReference type="InterPro" id="IPR017452">
    <property type="entry name" value="GPCR_Rhodpsn_7TM"/>
</dbReference>
<dbReference type="InterPro" id="IPR050569">
    <property type="entry name" value="TAAR"/>
</dbReference>
<feature type="transmembrane region" description="Helical" evidence="9">
    <location>
        <begin position="103"/>
        <end position="122"/>
    </location>
</feature>
<feature type="transmembrane region" description="Helical" evidence="9">
    <location>
        <begin position="134"/>
        <end position="156"/>
    </location>
</feature>
<evidence type="ECO:0000256" key="3">
    <source>
        <dbReference type="ARBA" id="ARBA00022692"/>
    </source>
</evidence>
<keyword evidence="3 9" id="KW-0812">Transmembrane</keyword>
<keyword evidence="12" id="KW-1185">Reference proteome</keyword>
<keyword evidence="5" id="KW-0297">G-protein coupled receptor</keyword>
<accession>A0AAE1AXA8</accession>
<evidence type="ECO:0000256" key="7">
    <source>
        <dbReference type="ARBA" id="ARBA00023170"/>
    </source>
</evidence>
<keyword evidence="2" id="KW-1003">Cell membrane</keyword>
<keyword evidence="8" id="KW-0807">Transducer</keyword>
<feature type="transmembrane region" description="Helical" evidence="9">
    <location>
        <begin position="36"/>
        <end position="53"/>
    </location>
</feature>
<comment type="caution">
    <text evidence="11">The sequence shown here is derived from an EMBL/GenBank/DDBJ whole genome shotgun (WGS) entry which is preliminary data.</text>
</comment>
<dbReference type="PROSITE" id="PS50262">
    <property type="entry name" value="G_PROTEIN_RECEP_F1_2"/>
    <property type="match status" value="1"/>
</dbReference>
<evidence type="ECO:0000256" key="5">
    <source>
        <dbReference type="ARBA" id="ARBA00023040"/>
    </source>
</evidence>
<proteinExistence type="predicted"/>
<dbReference type="PANTHER" id="PTHR24249">
    <property type="entry name" value="HISTAMINE RECEPTOR-RELATED G-PROTEIN COUPLED RECEPTOR"/>
    <property type="match status" value="1"/>
</dbReference>
<gene>
    <name evidence="11" type="ORF">RRG08_019833</name>
</gene>
<protein>
    <recommendedName>
        <fullName evidence="10">G-protein coupled receptors family 1 profile domain-containing protein</fullName>
    </recommendedName>
</protein>
<evidence type="ECO:0000313" key="12">
    <source>
        <dbReference type="Proteomes" id="UP001283361"/>
    </source>
</evidence>
<reference evidence="11" key="1">
    <citation type="journal article" date="2023" name="G3 (Bethesda)">
        <title>A reference genome for the long-term kleptoplast-retaining sea slug Elysia crispata morphotype clarki.</title>
        <authorList>
            <person name="Eastman K.E."/>
            <person name="Pendleton A.L."/>
            <person name="Shaikh M.A."/>
            <person name="Suttiyut T."/>
            <person name="Ogas R."/>
            <person name="Tomko P."/>
            <person name="Gavelis G."/>
            <person name="Widhalm J.R."/>
            <person name="Wisecaver J.H."/>
        </authorList>
    </citation>
    <scope>NUCLEOTIDE SEQUENCE</scope>
    <source>
        <strain evidence="11">ECLA1</strain>
    </source>
</reference>
<evidence type="ECO:0000256" key="6">
    <source>
        <dbReference type="ARBA" id="ARBA00023136"/>
    </source>
</evidence>